<proteinExistence type="predicted"/>
<sequence>MTGDVAVEIAAAVRAREPVGGIRIVGVDGPSGSGKSHLAARLASILDAPVIEIDDFVSWDCFAGWWPRFEEQVLGPLLAGRDARFQARDWSDWYGSSLGEWKTQPWAPTVILEGVTCTRRDTIGRIAYAVWVDAPAELRLARGMARDTTFAGKDELWRRWMAEEDEFFAADGTRERADIIVDTASYT</sequence>
<evidence type="ECO:0008006" key="3">
    <source>
        <dbReference type="Google" id="ProtNLM"/>
    </source>
</evidence>
<dbReference type="Gene3D" id="3.40.50.300">
    <property type="entry name" value="P-loop containing nucleotide triphosphate hydrolases"/>
    <property type="match status" value="1"/>
</dbReference>
<dbReference type="EMBL" id="BSDI01000063">
    <property type="protein sequence ID" value="GLI02504.1"/>
    <property type="molecule type" value="Genomic_DNA"/>
</dbReference>
<dbReference type="InterPro" id="IPR027417">
    <property type="entry name" value="P-loop_NTPase"/>
</dbReference>
<evidence type="ECO:0000313" key="1">
    <source>
        <dbReference type="EMBL" id="GLI02504.1"/>
    </source>
</evidence>
<evidence type="ECO:0000313" key="2">
    <source>
        <dbReference type="Proteomes" id="UP001144280"/>
    </source>
</evidence>
<gene>
    <name evidence="1" type="ORF">Pa4123_77820</name>
</gene>
<name>A0ABQ5R6W6_9ACTN</name>
<reference evidence="1" key="1">
    <citation type="submission" date="2022-12" db="EMBL/GenBank/DDBJ databases">
        <title>New Phytohabitans aurantiacus sp. RD004123 nov., an actinomycete isolated from soil.</title>
        <authorList>
            <person name="Triningsih D.W."/>
            <person name="Harunari E."/>
            <person name="Igarashi Y."/>
        </authorList>
    </citation>
    <scope>NUCLEOTIDE SEQUENCE</scope>
    <source>
        <strain evidence="1">RD004123</strain>
    </source>
</reference>
<comment type="caution">
    <text evidence="1">The sequence shown here is derived from an EMBL/GenBank/DDBJ whole genome shotgun (WGS) entry which is preliminary data.</text>
</comment>
<dbReference type="Proteomes" id="UP001144280">
    <property type="component" value="Unassembled WGS sequence"/>
</dbReference>
<dbReference type="RefSeq" id="WP_281904032.1">
    <property type="nucleotide sequence ID" value="NZ_BSDI01000063.1"/>
</dbReference>
<keyword evidence="2" id="KW-1185">Reference proteome</keyword>
<protein>
    <recommendedName>
        <fullName evidence="3">(d)CMP kinase</fullName>
    </recommendedName>
</protein>
<organism evidence="1 2">
    <name type="scientific">Phytohabitans aurantiacus</name>
    <dbReference type="NCBI Taxonomy" id="3016789"/>
    <lineage>
        <taxon>Bacteria</taxon>
        <taxon>Bacillati</taxon>
        <taxon>Actinomycetota</taxon>
        <taxon>Actinomycetes</taxon>
        <taxon>Micromonosporales</taxon>
        <taxon>Micromonosporaceae</taxon>
    </lineage>
</organism>
<dbReference type="SUPFAM" id="SSF52540">
    <property type="entry name" value="P-loop containing nucleoside triphosphate hydrolases"/>
    <property type="match status" value="1"/>
</dbReference>
<accession>A0ABQ5R6W6</accession>